<dbReference type="SMART" id="SM00421">
    <property type="entry name" value="HTH_LUXR"/>
    <property type="match status" value="1"/>
</dbReference>
<dbReference type="CDD" id="cd06170">
    <property type="entry name" value="LuxR_C_like"/>
    <property type="match status" value="1"/>
</dbReference>
<keyword evidence="9" id="KW-1185">Reference proteome</keyword>
<evidence type="ECO:0000256" key="4">
    <source>
        <dbReference type="PROSITE-ProRule" id="PRU00169"/>
    </source>
</evidence>
<dbReference type="PRINTS" id="PR00038">
    <property type="entry name" value="HTHLUXR"/>
</dbReference>
<name>A0A7U7JF01_RALSL</name>
<evidence type="ECO:0000256" key="3">
    <source>
        <dbReference type="ARBA" id="ARBA00023163"/>
    </source>
</evidence>
<dbReference type="PANTHER" id="PTHR43214">
    <property type="entry name" value="TWO-COMPONENT RESPONSE REGULATOR"/>
    <property type="match status" value="1"/>
</dbReference>
<keyword evidence="2" id="KW-0238">DNA-binding</keyword>
<evidence type="ECO:0000259" key="7">
    <source>
        <dbReference type="PROSITE" id="PS50110"/>
    </source>
</evidence>
<reference evidence="8" key="2">
    <citation type="submission" date="2022-04" db="EMBL/GenBank/DDBJ databases">
        <title>Genomic draft of R. solanacearum strain IPO1609, a phylotype IIB1/biovar 2/race 3 strain isolated from potato in Europe.</title>
        <authorList>
            <person name="Boucher C."/>
            <person name="Carrere S."/>
            <person name="Dossat C."/>
            <person name="Elbaz M."/>
            <person name="Genin S."/>
            <person name="Gouzy J."/>
            <person name="Prior P."/>
            <person name="Segurens B."/>
            <person name="Wincker P."/>
        </authorList>
    </citation>
    <scope>NUCLEOTIDE SEQUENCE</scope>
    <source>
        <strain evidence="8">IPO1609</strain>
    </source>
</reference>
<dbReference type="Gene3D" id="3.40.50.2300">
    <property type="match status" value="1"/>
</dbReference>
<dbReference type="GO" id="GO:0000160">
    <property type="term" value="P:phosphorelay signal transduction system"/>
    <property type="evidence" value="ECO:0007669"/>
    <property type="project" value="InterPro"/>
</dbReference>
<protein>
    <submittedName>
        <fullName evidence="8">Uncharacterized protein</fullName>
    </submittedName>
</protein>
<dbReference type="InterPro" id="IPR039420">
    <property type="entry name" value="WalR-like"/>
</dbReference>
<dbReference type="Pfam" id="PF00072">
    <property type="entry name" value="Response_reg"/>
    <property type="match status" value="1"/>
</dbReference>
<sequence>MQTLPARPGNKRSNEPAPTATPAMLNVLIVEPHDIARAGLRQILKDSRLARQIDAVPDLSGSPDLLDQREWDVMLFSVESAAGDEFQTIKAVRQQHARLAVLALGRHPEALLAVRALKAGASGYLPMNATQPQLLAAVNAISKGKKYLPPDLVEVLADNLNVDWDKPRHDALSDREFQTLRMLGSGRTLGEIAEALQISAKTVSVYRGRVLSKMKLRNNAELTMYVVSNGLQL</sequence>
<feature type="domain" description="HTH luxR-type" evidence="6">
    <location>
        <begin position="165"/>
        <end position="230"/>
    </location>
</feature>
<dbReference type="PROSITE" id="PS50110">
    <property type="entry name" value="RESPONSE_REGULATORY"/>
    <property type="match status" value="1"/>
</dbReference>
<comment type="caution">
    <text evidence="4">Lacks conserved residue(s) required for the propagation of feature annotation.</text>
</comment>
<dbReference type="Pfam" id="PF00196">
    <property type="entry name" value="GerE"/>
    <property type="match status" value="1"/>
</dbReference>
<proteinExistence type="predicted"/>
<dbReference type="SUPFAM" id="SSF46894">
    <property type="entry name" value="C-terminal effector domain of the bipartite response regulators"/>
    <property type="match status" value="1"/>
</dbReference>
<keyword evidence="3" id="KW-0804">Transcription</keyword>
<evidence type="ECO:0000313" key="9">
    <source>
        <dbReference type="Proteomes" id="UP000053470"/>
    </source>
</evidence>
<evidence type="ECO:0000256" key="2">
    <source>
        <dbReference type="ARBA" id="ARBA00023125"/>
    </source>
</evidence>
<dbReference type="InterPro" id="IPR011006">
    <property type="entry name" value="CheY-like_superfamily"/>
</dbReference>
<keyword evidence="1" id="KW-0805">Transcription regulation</keyword>
<evidence type="ECO:0000259" key="6">
    <source>
        <dbReference type="PROSITE" id="PS50043"/>
    </source>
</evidence>
<dbReference type="InterPro" id="IPR016032">
    <property type="entry name" value="Sig_transdc_resp-reg_C-effctor"/>
</dbReference>
<gene>
    <name evidence="8" type="ORF">RSIPO_04422</name>
</gene>
<dbReference type="AlphaFoldDB" id="A0A7U7JF01"/>
<dbReference type="GO" id="GO:0006355">
    <property type="term" value="P:regulation of DNA-templated transcription"/>
    <property type="evidence" value="ECO:0007669"/>
    <property type="project" value="InterPro"/>
</dbReference>
<dbReference type="Proteomes" id="UP000053470">
    <property type="component" value="Unassembled WGS sequence"/>
</dbReference>
<reference evidence="8" key="1">
    <citation type="submission" date="2014-11" db="EMBL/GenBank/DDBJ databases">
        <authorList>
            <person name="Genoscope - CEA"/>
        </authorList>
    </citation>
    <scope>NUCLEOTIDE SEQUENCE</scope>
    <source>
        <strain evidence="8">IPO1609</strain>
    </source>
</reference>
<feature type="domain" description="Response regulatory" evidence="7">
    <location>
        <begin position="26"/>
        <end position="142"/>
    </location>
</feature>
<accession>A0A7U7JF01</accession>
<dbReference type="PANTHER" id="PTHR43214:SF41">
    <property type="entry name" value="NITRATE_NITRITE RESPONSE REGULATOR PROTEIN NARP"/>
    <property type="match status" value="1"/>
</dbReference>
<evidence type="ECO:0000313" key="8">
    <source>
        <dbReference type="EMBL" id="CEJ17724.1"/>
    </source>
</evidence>
<dbReference type="SMART" id="SM00448">
    <property type="entry name" value="REC"/>
    <property type="match status" value="1"/>
</dbReference>
<feature type="region of interest" description="Disordered" evidence="5">
    <location>
        <begin position="1"/>
        <end position="20"/>
    </location>
</feature>
<dbReference type="InterPro" id="IPR001789">
    <property type="entry name" value="Sig_transdc_resp-reg_receiver"/>
</dbReference>
<organism evidence="8 9">
    <name type="scientific">Ralstonia solanacearum IPO1609</name>
    <dbReference type="NCBI Taxonomy" id="564066"/>
    <lineage>
        <taxon>Bacteria</taxon>
        <taxon>Pseudomonadati</taxon>
        <taxon>Pseudomonadota</taxon>
        <taxon>Betaproteobacteria</taxon>
        <taxon>Burkholderiales</taxon>
        <taxon>Burkholderiaceae</taxon>
        <taxon>Ralstonia</taxon>
        <taxon>Ralstonia solanacearum species complex</taxon>
    </lineage>
</organism>
<dbReference type="PROSITE" id="PS50043">
    <property type="entry name" value="HTH_LUXR_2"/>
    <property type="match status" value="1"/>
</dbReference>
<evidence type="ECO:0000256" key="1">
    <source>
        <dbReference type="ARBA" id="ARBA00023015"/>
    </source>
</evidence>
<dbReference type="InterPro" id="IPR000792">
    <property type="entry name" value="Tscrpt_reg_LuxR_C"/>
</dbReference>
<dbReference type="SUPFAM" id="SSF52172">
    <property type="entry name" value="CheY-like"/>
    <property type="match status" value="1"/>
</dbReference>
<dbReference type="GO" id="GO:0003677">
    <property type="term" value="F:DNA binding"/>
    <property type="evidence" value="ECO:0007669"/>
    <property type="project" value="UniProtKB-KW"/>
</dbReference>
<evidence type="ECO:0000256" key="5">
    <source>
        <dbReference type="SAM" id="MobiDB-lite"/>
    </source>
</evidence>
<dbReference type="EMBL" id="LN651281">
    <property type="protein sequence ID" value="CEJ17724.1"/>
    <property type="molecule type" value="Genomic_DNA"/>
</dbReference>